<dbReference type="Pfam" id="PF00480">
    <property type="entry name" value="ROK"/>
    <property type="match status" value="1"/>
</dbReference>
<accession>A0A379F659</accession>
<dbReference type="AlphaFoldDB" id="A0A379F659"/>
<evidence type="ECO:0000313" key="2">
    <source>
        <dbReference type="EMBL" id="SUC15090.1"/>
    </source>
</evidence>
<dbReference type="EMBL" id="UGTW01000001">
    <property type="protein sequence ID" value="SUC15090.1"/>
    <property type="molecule type" value="Genomic_DNA"/>
</dbReference>
<gene>
    <name evidence="2" type="primary">nagC_2</name>
    <name evidence="2" type="ORF">NCTC10376_00928</name>
</gene>
<name>A0A379F659_PROVU</name>
<dbReference type="Proteomes" id="UP000254331">
    <property type="component" value="Unassembled WGS sequence"/>
</dbReference>
<dbReference type="SUPFAM" id="SSF46785">
    <property type="entry name" value="Winged helix' DNA-binding domain"/>
    <property type="match status" value="1"/>
</dbReference>
<proteinExistence type="inferred from homology"/>
<dbReference type="OrthoDB" id="9796533at2"/>
<protein>
    <submittedName>
        <fullName evidence="2">N-acetylglucosamine regulatory protein</fullName>
    </submittedName>
</protein>
<dbReference type="GeneID" id="93395247"/>
<organism evidence="2 3">
    <name type="scientific">Proteus vulgaris</name>
    <dbReference type="NCBI Taxonomy" id="585"/>
    <lineage>
        <taxon>Bacteria</taxon>
        <taxon>Pseudomonadati</taxon>
        <taxon>Pseudomonadota</taxon>
        <taxon>Gammaproteobacteria</taxon>
        <taxon>Enterobacterales</taxon>
        <taxon>Morganellaceae</taxon>
        <taxon>Proteus</taxon>
    </lineage>
</organism>
<dbReference type="InterPro" id="IPR043129">
    <property type="entry name" value="ATPase_NBD"/>
</dbReference>
<dbReference type="RefSeq" id="WP_036932661.1">
    <property type="nucleotide sequence ID" value="NZ_CABMNT010000002.1"/>
</dbReference>
<dbReference type="SUPFAM" id="SSF53067">
    <property type="entry name" value="Actin-like ATPase domain"/>
    <property type="match status" value="2"/>
</dbReference>
<reference evidence="2 3" key="1">
    <citation type="submission" date="2018-06" db="EMBL/GenBank/DDBJ databases">
        <authorList>
            <consortium name="Pathogen Informatics"/>
            <person name="Doyle S."/>
        </authorList>
    </citation>
    <scope>NUCLEOTIDE SEQUENCE [LARGE SCALE GENOMIC DNA]</scope>
    <source>
        <strain evidence="2 3">NCTC10376</strain>
    </source>
</reference>
<sequence length="398" mass="44298">MLLKNLKELQSSKTSKALKLKSLYKLVAENGPIKTETLTELAQMKPATCARLLDELNALQLITTAELGESTGGRKPILYNINTEGVFLVGIELSKVYSTIVLMDLKLNMLDKIKISPEPYLSAYEMTEKLLPKVDALLLKNKISYEKVLGLGISIEHVVEHQLASKSLDEEFCELETLLRKKVPTYVTVGSGVHFAALAEYRLYYRQKTQRFLFTSCDTEVRGCAIIGNQFLTDTSATMNCFGHMTIDVKGPLCECGSYGCLNTLCSLDAIKNNIIHQIRRGKHSLLTSLVSTDDEINYHTIFQAIEMRDPLCIDALEEAAYYYGLAIANTILILRPDIVVCGGTLIPKYTFFDTVKKTIETKLALFPNIKTDVYSASHAYEIVSQGAGAMVLEHLVN</sequence>
<dbReference type="InterPro" id="IPR036390">
    <property type="entry name" value="WH_DNA-bd_sf"/>
</dbReference>
<dbReference type="InterPro" id="IPR000600">
    <property type="entry name" value="ROK"/>
</dbReference>
<dbReference type="InterPro" id="IPR036388">
    <property type="entry name" value="WH-like_DNA-bd_sf"/>
</dbReference>
<dbReference type="Gene3D" id="3.30.420.40">
    <property type="match status" value="2"/>
</dbReference>
<dbReference type="Gene3D" id="1.10.10.10">
    <property type="entry name" value="Winged helix-like DNA-binding domain superfamily/Winged helix DNA-binding domain"/>
    <property type="match status" value="1"/>
</dbReference>
<dbReference type="PANTHER" id="PTHR18964:SF149">
    <property type="entry name" value="BIFUNCTIONAL UDP-N-ACETYLGLUCOSAMINE 2-EPIMERASE_N-ACETYLMANNOSAMINE KINASE"/>
    <property type="match status" value="1"/>
</dbReference>
<dbReference type="PANTHER" id="PTHR18964">
    <property type="entry name" value="ROK (REPRESSOR, ORF, KINASE) FAMILY"/>
    <property type="match status" value="1"/>
</dbReference>
<evidence type="ECO:0000256" key="1">
    <source>
        <dbReference type="ARBA" id="ARBA00006479"/>
    </source>
</evidence>
<evidence type="ECO:0000313" key="3">
    <source>
        <dbReference type="Proteomes" id="UP000254331"/>
    </source>
</evidence>
<comment type="similarity">
    <text evidence="1">Belongs to the ROK (NagC/XylR) family.</text>
</comment>